<keyword evidence="2" id="KW-0472">Membrane</keyword>
<feature type="compositionally biased region" description="Polar residues" evidence="1">
    <location>
        <begin position="82"/>
        <end position="93"/>
    </location>
</feature>
<accession>A0ABS9H348</accession>
<keyword evidence="5" id="KW-1185">Reference proteome</keyword>
<dbReference type="InterPro" id="IPR019606">
    <property type="entry name" value="GerMN"/>
</dbReference>
<feature type="domain" description="GerMN" evidence="3">
    <location>
        <begin position="314"/>
        <end position="372"/>
    </location>
</feature>
<evidence type="ECO:0000259" key="3">
    <source>
        <dbReference type="Pfam" id="PF10646"/>
    </source>
</evidence>
<evidence type="ECO:0000256" key="2">
    <source>
        <dbReference type="SAM" id="Phobius"/>
    </source>
</evidence>
<feature type="compositionally biased region" description="Low complexity" evidence="1">
    <location>
        <begin position="105"/>
        <end position="124"/>
    </location>
</feature>
<keyword evidence="2" id="KW-1133">Transmembrane helix</keyword>
<feature type="transmembrane region" description="Helical" evidence="2">
    <location>
        <begin position="50"/>
        <end position="71"/>
    </location>
</feature>
<dbReference type="Proteomes" id="UP001649381">
    <property type="component" value="Unassembled WGS sequence"/>
</dbReference>
<dbReference type="Pfam" id="PF10646">
    <property type="entry name" value="Germane"/>
    <property type="match status" value="1"/>
</dbReference>
<gene>
    <name evidence="4" type="ORF">L2716_16755</name>
</gene>
<evidence type="ECO:0000313" key="5">
    <source>
        <dbReference type="Proteomes" id="UP001649381"/>
    </source>
</evidence>
<evidence type="ECO:0000313" key="4">
    <source>
        <dbReference type="EMBL" id="MCF6139378.1"/>
    </source>
</evidence>
<comment type="caution">
    <text evidence="4">The sequence shown here is derived from an EMBL/GenBank/DDBJ whole genome shotgun (WGS) entry which is preliminary data.</text>
</comment>
<reference evidence="4 5" key="1">
    <citation type="submission" date="2022-01" db="EMBL/GenBank/DDBJ databases">
        <title>Alkalihalobacillus sp. EGI L200015, a novel bacterium isolated from a salt lake sediment.</title>
        <authorList>
            <person name="Gao L."/>
            <person name="Fang B.-Z."/>
            <person name="Li W.-J."/>
        </authorList>
    </citation>
    <scope>NUCLEOTIDE SEQUENCE [LARGE SCALE GENOMIC DNA]</scope>
    <source>
        <strain evidence="4 5">KCTC 12718</strain>
    </source>
</reference>
<keyword evidence="2" id="KW-0812">Transmembrane</keyword>
<organism evidence="4 5">
    <name type="scientific">Pseudalkalibacillus berkeleyi</name>
    <dbReference type="NCBI Taxonomy" id="1069813"/>
    <lineage>
        <taxon>Bacteria</taxon>
        <taxon>Bacillati</taxon>
        <taxon>Bacillota</taxon>
        <taxon>Bacilli</taxon>
        <taxon>Bacillales</taxon>
        <taxon>Fictibacillaceae</taxon>
        <taxon>Pseudalkalibacillus</taxon>
    </lineage>
</organism>
<protein>
    <submittedName>
        <fullName evidence="4">GerMN domain-containing protein</fullName>
    </submittedName>
</protein>
<name>A0ABS9H348_9BACL</name>
<sequence>MGQSKWNEEKIIQTLREFPKVEDPKPKEELFDQIQNRMEQKQKNKKPFRFMPVFAVACVLAIAAIISPTIMNSTLFDSKVPESSQTDLQNSTKLAPEKNGDANENTEQAAPPAEEAPPASEIGPMAYDEGITYHPGIIEVPEEKQVITVYYPDQEAMGVVPVSILTDKEMNRVTGIEEALDIISAEELGLSESVLGDVKLSENTPDNALVVDIEPGSIQGSTGDRIFLDTVKNTAYQLGYDHIYFKSNGQDGYEFSHYGKMSSETVKAPEKGVFSQISSKGTLFLINGIPLNNAQPESLDETLQWMGNVVEGFGYQATIPKNVYIKNVTDENNTATVEFSEGTKLENHTRYLAMIESILWTASQFGYEHVQFKGATIDQIGPYSLKESIPVLKAPNLVEPITE</sequence>
<dbReference type="EMBL" id="JAKIJS010000003">
    <property type="protein sequence ID" value="MCF6139378.1"/>
    <property type="molecule type" value="Genomic_DNA"/>
</dbReference>
<dbReference type="RefSeq" id="WP_236338144.1">
    <property type="nucleotide sequence ID" value="NZ_JAKIJS010000003.1"/>
</dbReference>
<proteinExistence type="predicted"/>
<evidence type="ECO:0000256" key="1">
    <source>
        <dbReference type="SAM" id="MobiDB-lite"/>
    </source>
</evidence>
<feature type="region of interest" description="Disordered" evidence="1">
    <location>
        <begin position="82"/>
        <end position="126"/>
    </location>
</feature>